<sequence>MPETEPALDAATAAEADWLRWVQARDASVSRPHGPLALVATHWLSDESGGAPGERFEGVPGLWAAAGRRVRVRAEASEALLLDGSAVDGERLLNPDLAEDPDILLHGERKLVPIVRDGVLALRVYDPDSAGRLAFAGIDRYAYDPALVLTARFEPYVHGHVEQVLNADGRERGMELDGDVVFDLGDDEYRLAATRDGAVLSITFGDATNGPDTFGFRQLAVRTPQAGTGAIVVDFNRATLPPCAFSDHFICPVPPVGNRLPVAIEGGEMRRREQS</sequence>
<keyword evidence="2" id="KW-1185">Reference proteome</keyword>
<dbReference type="PANTHER" id="PTHR41913">
    <property type="entry name" value="DUF1684 DOMAIN-CONTAINING PROTEIN"/>
    <property type="match status" value="1"/>
</dbReference>
<dbReference type="RefSeq" id="WP_344654910.1">
    <property type="nucleotide sequence ID" value="NZ_BAAAQM010000001.1"/>
</dbReference>
<evidence type="ECO:0000313" key="2">
    <source>
        <dbReference type="Proteomes" id="UP001499854"/>
    </source>
</evidence>
<reference evidence="2" key="1">
    <citation type="journal article" date="2019" name="Int. J. Syst. Evol. Microbiol.">
        <title>The Global Catalogue of Microorganisms (GCM) 10K type strain sequencing project: providing services to taxonomists for standard genome sequencing and annotation.</title>
        <authorList>
            <consortium name="The Broad Institute Genomics Platform"/>
            <consortium name="The Broad Institute Genome Sequencing Center for Infectious Disease"/>
            <person name="Wu L."/>
            <person name="Ma J."/>
        </authorList>
    </citation>
    <scope>NUCLEOTIDE SEQUENCE [LARGE SCALE GENOMIC DNA]</scope>
    <source>
        <strain evidence="2">JCM 16013</strain>
    </source>
</reference>
<comment type="caution">
    <text evidence="1">The sequence shown here is derived from an EMBL/GenBank/DDBJ whole genome shotgun (WGS) entry which is preliminary data.</text>
</comment>
<dbReference type="PANTHER" id="PTHR41913:SF1">
    <property type="entry name" value="DUF1684 DOMAIN-CONTAINING PROTEIN"/>
    <property type="match status" value="1"/>
</dbReference>
<evidence type="ECO:0000313" key="1">
    <source>
        <dbReference type="EMBL" id="GAA1950216.1"/>
    </source>
</evidence>
<gene>
    <name evidence="1" type="ORF">GCM10009838_01660</name>
</gene>
<accession>A0ABP5BQ38</accession>
<dbReference type="Proteomes" id="UP001499854">
    <property type="component" value="Unassembled WGS sequence"/>
</dbReference>
<dbReference type="InterPro" id="IPR012467">
    <property type="entry name" value="DUF1684"/>
</dbReference>
<dbReference type="EMBL" id="BAAAQM010000001">
    <property type="protein sequence ID" value="GAA1950216.1"/>
    <property type="molecule type" value="Genomic_DNA"/>
</dbReference>
<organism evidence="1 2">
    <name type="scientific">Catenulispora subtropica</name>
    <dbReference type="NCBI Taxonomy" id="450798"/>
    <lineage>
        <taxon>Bacteria</taxon>
        <taxon>Bacillati</taxon>
        <taxon>Actinomycetota</taxon>
        <taxon>Actinomycetes</taxon>
        <taxon>Catenulisporales</taxon>
        <taxon>Catenulisporaceae</taxon>
        <taxon>Catenulispora</taxon>
    </lineage>
</organism>
<name>A0ABP5BQ38_9ACTN</name>
<dbReference type="Pfam" id="PF07920">
    <property type="entry name" value="DUF1684"/>
    <property type="match status" value="1"/>
</dbReference>
<proteinExistence type="predicted"/>
<protein>
    <submittedName>
        <fullName evidence="1">DUF1684 domain-containing protein</fullName>
    </submittedName>
</protein>